<feature type="transmembrane region" description="Helical" evidence="1">
    <location>
        <begin position="54"/>
        <end position="76"/>
    </location>
</feature>
<keyword evidence="1" id="KW-0472">Membrane</keyword>
<dbReference type="RefSeq" id="WP_163153922.1">
    <property type="nucleotide sequence ID" value="NZ_VKHP01000046.1"/>
</dbReference>
<keyword evidence="3" id="KW-1185">Reference proteome</keyword>
<organism evidence="2 3">
    <name type="scientific">Bradyrhizobium uaiense</name>
    <dbReference type="NCBI Taxonomy" id="2594946"/>
    <lineage>
        <taxon>Bacteria</taxon>
        <taxon>Pseudomonadati</taxon>
        <taxon>Pseudomonadota</taxon>
        <taxon>Alphaproteobacteria</taxon>
        <taxon>Hyphomicrobiales</taxon>
        <taxon>Nitrobacteraceae</taxon>
        <taxon>Bradyrhizobium</taxon>
    </lineage>
</organism>
<dbReference type="Proteomes" id="UP000468531">
    <property type="component" value="Unassembled WGS sequence"/>
</dbReference>
<sequence length="134" mass="15036">MERESFYQLLKSLPPREADLVEQEFTARKLTVDVPFARLHEVQGENKRLQERLFGYRAGFFTLLCLVAIWGVALVVNRTPPLHLNSCEALKYYLGALDETSSSLPVETRQLLDTQAAACPDDGLGGFDDGNPHQ</sequence>
<comment type="caution">
    <text evidence="2">The sequence shown here is derived from an EMBL/GenBank/DDBJ whole genome shotgun (WGS) entry which is preliminary data.</text>
</comment>
<evidence type="ECO:0000313" key="2">
    <source>
        <dbReference type="EMBL" id="NEU96948.1"/>
    </source>
</evidence>
<reference evidence="2 3" key="1">
    <citation type="journal article" date="2020" name="Arch. Microbiol.">
        <title>Bradyrhizobium uaiense sp. nov., a new highly efficient cowpea symbiont.</title>
        <authorList>
            <person name="Cabral Michel D."/>
            <person name="Azarias Guimaraes A."/>
            <person name="Martins da Costa E."/>
            <person name="Soares de Carvalho T."/>
            <person name="Balsanelli E."/>
            <person name="Willems A."/>
            <person name="Maltempi de Souza E."/>
            <person name="de Souza Moreira F.M."/>
        </authorList>
    </citation>
    <scope>NUCLEOTIDE SEQUENCE [LARGE SCALE GENOMIC DNA]</scope>
    <source>
        <strain evidence="2 3">UFLA 03-164</strain>
    </source>
</reference>
<name>A0A6P1BES1_9BRAD</name>
<dbReference type="AlphaFoldDB" id="A0A6P1BES1"/>
<gene>
    <name evidence="2" type="ORF">FNJ47_14140</name>
</gene>
<keyword evidence="1" id="KW-1133">Transmembrane helix</keyword>
<dbReference type="EMBL" id="VKHP01000046">
    <property type="protein sequence ID" value="NEU96948.1"/>
    <property type="molecule type" value="Genomic_DNA"/>
</dbReference>
<accession>A0A6P1BES1</accession>
<proteinExistence type="predicted"/>
<protein>
    <recommendedName>
        <fullName evidence="4">DUF3619 family protein</fullName>
    </recommendedName>
</protein>
<evidence type="ECO:0008006" key="4">
    <source>
        <dbReference type="Google" id="ProtNLM"/>
    </source>
</evidence>
<keyword evidence="1" id="KW-0812">Transmembrane</keyword>
<evidence type="ECO:0000256" key="1">
    <source>
        <dbReference type="SAM" id="Phobius"/>
    </source>
</evidence>
<evidence type="ECO:0000313" key="3">
    <source>
        <dbReference type="Proteomes" id="UP000468531"/>
    </source>
</evidence>